<name>A0A0V8A001_9CYAN</name>
<evidence type="ECO:0008006" key="6">
    <source>
        <dbReference type="Google" id="ProtNLM"/>
    </source>
</evidence>
<evidence type="ECO:0000256" key="2">
    <source>
        <dbReference type="SAM" id="Phobius"/>
    </source>
</evidence>
<sequence>MLLRDTNYKVLISLLFVFVFVLELIIDGKNSLANENHSSLLEKSTNISKSKRTRRKPPSDYSRAGGSRGCPGENIPLTILAPNTFVGETTSRNPSFIWFISKQKLTEFRLFKLDKGTSTPKKIGVPIQYKSISGINKLSFPSSQSPLTVGQRYIWQISINCSSGPFVKRGEFMVVQKPAVLQEQLSKVTKNSQKPYVYAQQGLWYEALEEALKLAPNQGKLGHIGSDILRNLASSDNFIPDDFQPEKTEILHKKIQQRKNYLEKIAGGS</sequence>
<dbReference type="EMBL" id="LMTZ01000011">
    <property type="protein sequence ID" value="KST69894.1"/>
    <property type="molecule type" value="Genomic_DNA"/>
</dbReference>
<gene>
    <name evidence="3" type="ORF">BC008_05505</name>
    <name evidence="4" type="ORF">BC008_06330</name>
</gene>
<dbReference type="EMBL" id="LMTZ01000006">
    <property type="protein sequence ID" value="KST70055.1"/>
    <property type="molecule type" value="Genomic_DNA"/>
</dbReference>
<dbReference type="Proteomes" id="UP000053372">
    <property type="component" value="Unassembled WGS sequence"/>
</dbReference>
<reference evidence="4 5" key="1">
    <citation type="journal article" date="2015" name="Genome Announc.">
        <title>Draft Genome of the Euendolithic (true boring) Cyanobacterium Mastigocoleus testarum strain BC008.</title>
        <authorList>
            <person name="Guida B.S."/>
            <person name="Garcia-Pichel F."/>
        </authorList>
    </citation>
    <scope>NUCLEOTIDE SEQUENCE [LARGE SCALE GENOMIC DNA]</scope>
    <source>
        <strain evidence="4 5">BC008</strain>
    </source>
</reference>
<dbReference type="Pfam" id="PF06051">
    <property type="entry name" value="DUF928"/>
    <property type="match status" value="1"/>
</dbReference>
<organism evidence="4 5">
    <name type="scientific">Mastigocoleus testarum BC008</name>
    <dbReference type="NCBI Taxonomy" id="371196"/>
    <lineage>
        <taxon>Bacteria</taxon>
        <taxon>Bacillati</taxon>
        <taxon>Cyanobacteriota</taxon>
        <taxon>Cyanophyceae</taxon>
        <taxon>Nostocales</taxon>
        <taxon>Hapalosiphonaceae</taxon>
        <taxon>Mastigocoleus</taxon>
    </lineage>
</organism>
<accession>A0A0V8A001</accession>
<keyword evidence="2" id="KW-0812">Transmembrane</keyword>
<evidence type="ECO:0000256" key="1">
    <source>
        <dbReference type="SAM" id="MobiDB-lite"/>
    </source>
</evidence>
<proteinExistence type="predicted"/>
<protein>
    <recommendedName>
        <fullName evidence="6">DUF928 domain-containing protein</fullName>
    </recommendedName>
</protein>
<dbReference type="InterPro" id="IPR010328">
    <property type="entry name" value="DUF928"/>
</dbReference>
<feature type="transmembrane region" description="Helical" evidence="2">
    <location>
        <begin position="6"/>
        <end position="26"/>
    </location>
</feature>
<evidence type="ECO:0000313" key="3">
    <source>
        <dbReference type="EMBL" id="KST69894.1"/>
    </source>
</evidence>
<evidence type="ECO:0000313" key="5">
    <source>
        <dbReference type="Proteomes" id="UP000053372"/>
    </source>
</evidence>
<comment type="caution">
    <text evidence="4">The sequence shown here is derived from an EMBL/GenBank/DDBJ whole genome shotgun (WGS) entry which is preliminary data.</text>
</comment>
<dbReference type="AlphaFoldDB" id="A0A0V8A001"/>
<keyword evidence="2" id="KW-0472">Membrane</keyword>
<feature type="region of interest" description="Disordered" evidence="1">
    <location>
        <begin position="43"/>
        <end position="69"/>
    </location>
</feature>
<keyword evidence="2" id="KW-1133">Transmembrane helix</keyword>
<keyword evidence="5" id="KW-1185">Reference proteome</keyword>
<evidence type="ECO:0000313" key="4">
    <source>
        <dbReference type="EMBL" id="KST70055.1"/>
    </source>
</evidence>